<name>A0A8J5YBY8_9ROSI</name>
<organism evidence="1 2">
    <name type="scientific">Gossypium anomalum</name>
    <dbReference type="NCBI Taxonomy" id="47600"/>
    <lineage>
        <taxon>Eukaryota</taxon>
        <taxon>Viridiplantae</taxon>
        <taxon>Streptophyta</taxon>
        <taxon>Embryophyta</taxon>
        <taxon>Tracheophyta</taxon>
        <taxon>Spermatophyta</taxon>
        <taxon>Magnoliopsida</taxon>
        <taxon>eudicotyledons</taxon>
        <taxon>Gunneridae</taxon>
        <taxon>Pentapetalae</taxon>
        <taxon>rosids</taxon>
        <taxon>malvids</taxon>
        <taxon>Malvales</taxon>
        <taxon>Malvaceae</taxon>
        <taxon>Malvoideae</taxon>
        <taxon>Gossypium</taxon>
    </lineage>
</organism>
<dbReference type="AlphaFoldDB" id="A0A8J5YBY8"/>
<proteinExistence type="predicted"/>
<gene>
    <name evidence="1" type="ORF">CXB51_031644</name>
</gene>
<keyword evidence="2" id="KW-1185">Reference proteome</keyword>
<comment type="caution">
    <text evidence="1">The sequence shown here is derived from an EMBL/GenBank/DDBJ whole genome shotgun (WGS) entry which is preliminary data.</text>
</comment>
<dbReference type="EMBL" id="JAHUZN010000012">
    <property type="protein sequence ID" value="KAG8474930.1"/>
    <property type="molecule type" value="Genomic_DNA"/>
</dbReference>
<protein>
    <submittedName>
        <fullName evidence="1">Uncharacterized protein</fullName>
    </submittedName>
</protein>
<reference evidence="1 2" key="1">
    <citation type="journal article" date="2021" name="bioRxiv">
        <title>The Gossypium anomalum genome as a resource for cotton improvement and evolutionary analysis of hybrid incompatibility.</title>
        <authorList>
            <person name="Grover C.E."/>
            <person name="Yuan D."/>
            <person name="Arick M.A."/>
            <person name="Miller E.R."/>
            <person name="Hu G."/>
            <person name="Peterson D.G."/>
            <person name="Wendel J.F."/>
            <person name="Udall J.A."/>
        </authorList>
    </citation>
    <scope>NUCLEOTIDE SEQUENCE [LARGE SCALE GENOMIC DNA]</scope>
    <source>
        <strain evidence="1">JFW-Udall</strain>
        <tissue evidence="1">Leaf</tissue>
    </source>
</reference>
<evidence type="ECO:0000313" key="2">
    <source>
        <dbReference type="Proteomes" id="UP000701853"/>
    </source>
</evidence>
<accession>A0A8J5YBY8</accession>
<evidence type="ECO:0000313" key="1">
    <source>
        <dbReference type="EMBL" id="KAG8474930.1"/>
    </source>
</evidence>
<dbReference type="Proteomes" id="UP000701853">
    <property type="component" value="Chromosome 12"/>
</dbReference>
<sequence length="120" mass="13608">MGVRTNFRDNLKAFKEKKTKLNCTQGQRKGTGRGNRPLEYLPYLSARVSALGSSIGGSSAPQRLHLRPRTTRYTRFLGEYASDVTWWRGVRLGGGARRAGEARCWLQRKGSLLRVWLKIV</sequence>